<evidence type="ECO:0000256" key="3">
    <source>
        <dbReference type="ARBA" id="ARBA00010600"/>
    </source>
</evidence>
<dbReference type="EMBL" id="CP090891">
    <property type="protein sequence ID" value="ULU10836.1"/>
    <property type="molecule type" value="Genomic_DNA"/>
</dbReference>
<keyword evidence="8 18" id="KW-0812">Transmembrane</keyword>
<feature type="transmembrane region" description="Helical" evidence="18">
    <location>
        <begin position="158"/>
        <end position="181"/>
    </location>
</feature>
<feature type="compositionally biased region" description="Polar residues" evidence="17">
    <location>
        <begin position="631"/>
        <end position="647"/>
    </location>
</feature>
<dbReference type="EC" id="2.4.1.256" evidence="4"/>
<sequence length="726" mass="80417">MTKPKTSRICLPFPPVSRKTDFLLGGLFSSIHVLLTTMVYHYIPDPYMDEIFHISQTRSYCSGNYTWNPLITTPPALYVISMPFCGGYERYVNSILLFFAIPAFCRFRRMFVRTDVFLTASIVGLLPILMTSSVLFYTDLLSLTSVILGFSMQNPLTSAAFFLVSILTRQTNIVWAAIYAFSVLASQTNTNQSRTENMKNIVFSVFSLWPFAGLAIGFLGFLYLNNFQIVLGDAKAHEPKFHAAQFFYMVAFCAAHAWTQILPNLPSHLRHLTDLKALVLQAAIAGIVYKFSYDHPYLLADNRHFTFYIWQRFLSNPAIRTSIAPLYMFSARFMATSTRNIHFFHKFLFVFATAAVLIPAHLFEMPTRSTQNMTRPVQRQRSRRSAIVSLEEINVQEQLAEMLRYEQEMRDRAFAFNLQREEGNQQNAPDVVPTPPPIPAVASPAPAARPVQQVSPSNSRRSGRISPSGRQSAGRSANANDSGIRDAPGPIRNSQRTRTLVRQVQQTGTPNRRAIPARIVDISSSSDDSDGDVLLVDSGDSSISSVSSGSSNSSNSSGSSSSSDDSSRIRVQNSTSPNGSSSESSSRSDDEPTSRARIQATITLNGLPRTPSVMHAARPNSDSGVGVLISGDSSNQPSTSRGPTTPVRTGVLDPTWGDCTMCFEVPIKPQGCNRCRQIIGCATCVISWFKAAHREAACPLCRNKWARKPDVSLMTTIERRRRGARA</sequence>
<keyword evidence="9 16" id="KW-0863">Zinc-finger</keyword>
<keyword evidence="13 18" id="KW-0472">Membrane</keyword>
<evidence type="ECO:0000256" key="14">
    <source>
        <dbReference type="ARBA" id="ARBA00044727"/>
    </source>
</evidence>
<evidence type="ECO:0000256" key="4">
    <source>
        <dbReference type="ARBA" id="ARBA00011967"/>
    </source>
</evidence>
<dbReference type="PANTHER" id="PTHR12989:SF10">
    <property type="entry name" value="DOL-P-GLC:GLC(2)MAN(9)GLCNAC(2)-PP-DOL ALPHA-1,2-GLUCOSYLTRANSFERASE-RELATED"/>
    <property type="match status" value="1"/>
</dbReference>
<comment type="similarity">
    <text evidence="3">Belongs to the ALG10 glucosyltransferase family.</text>
</comment>
<feature type="compositionally biased region" description="Low complexity" evidence="17">
    <location>
        <begin position="520"/>
        <end position="564"/>
    </location>
</feature>
<dbReference type="InterPro" id="IPR001841">
    <property type="entry name" value="Znf_RING"/>
</dbReference>
<organism evidence="20 21">
    <name type="scientific">Caenorhabditis briggsae</name>
    <dbReference type="NCBI Taxonomy" id="6238"/>
    <lineage>
        <taxon>Eukaryota</taxon>
        <taxon>Metazoa</taxon>
        <taxon>Ecdysozoa</taxon>
        <taxon>Nematoda</taxon>
        <taxon>Chromadorea</taxon>
        <taxon>Rhabditida</taxon>
        <taxon>Rhabditina</taxon>
        <taxon>Rhabditomorpha</taxon>
        <taxon>Rhabditoidea</taxon>
        <taxon>Rhabditidae</taxon>
        <taxon>Peloderinae</taxon>
        <taxon>Caenorhabditis</taxon>
    </lineage>
</organism>
<accession>A0AAE9DRW1</accession>
<reference evidence="20 21" key="1">
    <citation type="submission" date="2022-05" db="EMBL/GenBank/DDBJ databases">
        <title>Chromosome-level reference genomes for two strains of Caenorhabditis briggsae: an improved platform for comparative genomics.</title>
        <authorList>
            <person name="Stevens L."/>
            <person name="Andersen E.C."/>
        </authorList>
    </citation>
    <scope>NUCLEOTIDE SEQUENCE [LARGE SCALE GENOMIC DNA]</scope>
    <source>
        <strain evidence="20">QX1410_ONT</strain>
        <tissue evidence="20">Whole-organism</tissue>
    </source>
</reference>
<dbReference type="InterPro" id="IPR016900">
    <property type="entry name" value="Alg10"/>
</dbReference>
<comment type="subcellular location">
    <subcellularLocation>
        <location evidence="1">Endoplasmic reticulum membrane</location>
        <topology evidence="1">Multi-pass membrane protein</topology>
    </subcellularLocation>
</comment>
<comment type="catalytic activity">
    <reaction evidence="15">
        <text>an alpha-D-Glc-(1-&gt;3)-alpha-D-Glc-(1-&gt;3)-alpha-D-Man-(1-&gt;2)-alpha-D-Man-(1-&gt;2)-alpha-D-Man-(1-&gt;3)-[alpha-D-Man-(1-&gt;2)-alpha-D-Man-(1-&gt;3)-[alpha-D-Man-(1-&gt;2)-alpha-D-Man-(1-&gt;6)]-alpha-D-Man-(1-&gt;6)]-beta-D-Man-(1-&gt;4)-beta-D-GlcNAc-(1-&gt;4)-alpha-D-GlcNAc-diphospho-di-trans,poly-cis-dolichol + a di-trans,poly-cis-dolichyl beta-D-glucosyl phosphate = a alpha-D-Glc-(1-&gt;2)-alpha-D-Glc-(1-&gt;3)-alpha-D-Glc-(1-&gt;3)-alpha-D-Man-(1-&gt;2)-alpha-D-Man-(1-&gt;2)-alpha-D-Man-(1-&gt;3)-[alpha-D-Man-(1-&gt;2)-alpha-D-Man-(1-&gt;3)-[alpha-D-Man-(1-&gt;2)-alpha-D-Man-(1-&gt;6)]-alpha-D-Man-(1-&gt;6)]-beta-D-Man-(1-&gt;4)-beta-D-GlcNAc-(1-&gt;4)-alpha-D-GlcNAc-diphospho-di-trans,poly-cis-dolichol + a di-trans,poly-cis-dolichyl phosphate + H(+)</text>
        <dbReference type="Rhea" id="RHEA:29543"/>
        <dbReference type="Rhea" id="RHEA-COMP:19498"/>
        <dbReference type="Rhea" id="RHEA-COMP:19502"/>
        <dbReference type="Rhea" id="RHEA-COMP:19512"/>
        <dbReference type="Rhea" id="RHEA-COMP:19522"/>
        <dbReference type="ChEBI" id="CHEBI:15378"/>
        <dbReference type="ChEBI" id="CHEBI:57525"/>
        <dbReference type="ChEBI" id="CHEBI:57683"/>
        <dbReference type="ChEBI" id="CHEBI:132522"/>
        <dbReference type="ChEBI" id="CHEBI:132523"/>
        <dbReference type="EC" id="2.4.1.256"/>
    </reaction>
    <physiologicalReaction direction="left-to-right" evidence="15">
        <dbReference type="Rhea" id="RHEA:29544"/>
    </physiologicalReaction>
</comment>
<evidence type="ECO:0000256" key="16">
    <source>
        <dbReference type="PROSITE-ProRule" id="PRU00175"/>
    </source>
</evidence>
<evidence type="ECO:0000256" key="6">
    <source>
        <dbReference type="ARBA" id="ARBA00022676"/>
    </source>
</evidence>
<keyword evidence="10" id="KW-0256">Endoplasmic reticulum</keyword>
<dbReference type="AlphaFoldDB" id="A0AAE9DRW1"/>
<dbReference type="GO" id="GO:0008270">
    <property type="term" value="F:zinc ion binding"/>
    <property type="evidence" value="ECO:0007669"/>
    <property type="project" value="UniProtKB-KW"/>
</dbReference>
<evidence type="ECO:0000259" key="19">
    <source>
        <dbReference type="PROSITE" id="PS50089"/>
    </source>
</evidence>
<dbReference type="GO" id="GO:0005789">
    <property type="term" value="C:endoplasmic reticulum membrane"/>
    <property type="evidence" value="ECO:0007669"/>
    <property type="project" value="UniProtKB-SubCell"/>
</dbReference>
<evidence type="ECO:0000256" key="9">
    <source>
        <dbReference type="ARBA" id="ARBA00022771"/>
    </source>
</evidence>
<feature type="compositionally biased region" description="Low complexity" evidence="17">
    <location>
        <begin position="496"/>
        <end position="509"/>
    </location>
</feature>
<evidence type="ECO:0000256" key="13">
    <source>
        <dbReference type="ARBA" id="ARBA00023136"/>
    </source>
</evidence>
<feature type="transmembrane region" description="Helical" evidence="18">
    <location>
        <begin position="91"/>
        <end position="107"/>
    </location>
</feature>
<feature type="transmembrane region" description="Helical" evidence="18">
    <location>
        <begin position="244"/>
        <end position="263"/>
    </location>
</feature>
<evidence type="ECO:0000313" key="21">
    <source>
        <dbReference type="Proteomes" id="UP000827892"/>
    </source>
</evidence>
<evidence type="ECO:0000256" key="12">
    <source>
        <dbReference type="ARBA" id="ARBA00022989"/>
    </source>
</evidence>
<feature type="compositionally biased region" description="Low complexity" evidence="17">
    <location>
        <begin position="573"/>
        <end position="585"/>
    </location>
</feature>
<keyword evidence="9 16" id="KW-0479">Metal-binding</keyword>
<evidence type="ECO:0000256" key="2">
    <source>
        <dbReference type="ARBA" id="ARBA00004922"/>
    </source>
</evidence>
<evidence type="ECO:0000256" key="11">
    <source>
        <dbReference type="ARBA" id="ARBA00022833"/>
    </source>
</evidence>
<evidence type="ECO:0000256" key="15">
    <source>
        <dbReference type="ARBA" id="ARBA00048064"/>
    </source>
</evidence>
<keyword evidence="12 18" id="KW-1133">Transmembrane helix</keyword>
<evidence type="ECO:0000256" key="1">
    <source>
        <dbReference type="ARBA" id="ARBA00004477"/>
    </source>
</evidence>
<feature type="region of interest" description="Disordered" evidence="17">
    <location>
        <begin position="423"/>
        <end position="649"/>
    </location>
</feature>
<dbReference type="PANTHER" id="PTHR12989">
    <property type="entry name" value="ALPHA-1,2-GLUCOSYLTRANSFERASE ALG10"/>
    <property type="match status" value="1"/>
</dbReference>
<dbReference type="GO" id="GO:0006488">
    <property type="term" value="P:dolichol-linked oligosaccharide biosynthetic process"/>
    <property type="evidence" value="ECO:0007669"/>
    <property type="project" value="InterPro"/>
</dbReference>
<feature type="transmembrane region" description="Helical" evidence="18">
    <location>
        <begin position="21"/>
        <end position="43"/>
    </location>
</feature>
<evidence type="ECO:0000256" key="18">
    <source>
        <dbReference type="SAM" id="Phobius"/>
    </source>
</evidence>
<evidence type="ECO:0000256" key="7">
    <source>
        <dbReference type="ARBA" id="ARBA00022679"/>
    </source>
</evidence>
<keyword evidence="7" id="KW-0808">Transferase</keyword>
<feature type="transmembrane region" description="Helical" evidence="18">
    <location>
        <begin position="201"/>
        <end position="224"/>
    </location>
</feature>
<dbReference type="GO" id="GO:0106073">
    <property type="term" value="F:dolichyl pyrophosphate Glc2Man9GlcNAc2 alpha-1,2-glucosyltransferase activity"/>
    <property type="evidence" value="ECO:0007669"/>
    <property type="project" value="UniProtKB-EC"/>
</dbReference>
<dbReference type="Proteomes" id="UP000827892">
    <property type="component" value="Chromosome I"/>
</dbReference>
<evidence type="ECO:0000313" key="20">
    <source>
        <dbReference type="EMBL" id="ULU10836.1"/>
    </source>
</evidence>
<feature type="transmembrane region" description="Helical" evidence="18">
    <location>
        <begin position="343"/>
        <end position="363"/>
    </location>
</feature>
<feature type="domain" description="RING-type" evidence="19">
    <location>
        <begin position="659"/>
        <end position="702"/>
    </location>
</feature>
<name>A0AAE9DRW1_CAEBR</name>
<evidence type="ECO:0000256" key="17">
    <source>
        <dbReference type="SAM" id="MobiDB-lite"/>
    </source>
</evidence>
<keyword evidence="11" id="KW-0862">Zinc</keyword>
<dbReference type="PROSITE" id="PS50089">
    <property type="entry name" value="ZF_RING_2"/>
    <property type="match status" value="1"/>
</dbReference>
<comment type="pathway">
    <text evidence="2">Protein modification; protein glycosylation.</text>
</comment>
<comment type="function">
    <text evidence="14">Dol-P-Glc:Glc(2)Man(9)GlcNAc(2)-PP-Dol alpha-1,2-glucosyltransferase that operates in the biosynthetic pathway of dolichol-linked oligosaccharides, the glycan precursors employed in protein asparagine (N)-glycosylation. The assembly of dolichol-linked oligosaccharides begins on the cytosolic side of the endoplasmic reticulum membrane and finishes in its lumen. The sequential addition of sugars to dolichol pyrophosphate produces dolichol-linked oligosaccharides containing fourteen sugars, including two GlcNAcs, nine mannoses and three glucoses. Once assembled, the oligosaccharide is transferred from the lipid to nascent proteins by oligosaccharyltransferases. In the lumen of the endoplasmic reticulum, adds the third and last glucose residue from dolichyl phosphate glucose (Dol-P-Glc) onto the lipid-linked oligosaccharide intermediate Glc(2)Man(9)GlcNAc(2)-PP-Dol to produce Glc(3)Man(9)GlcNAc(2)-PP-Dol.</text>
</comment>
<evidence type="ECO:0000256" key="8">
    <source>
        <dbReference type="ARBA" id="ARBA00022692"/>
    </source>
</evidence>
<evidence type="ECO:0000256" key="5">
    <source>
        <dbReference type="ARBA" id="ARBA00018512"/>
    </source>
</evidence>
<keyword evidence="6" id="KW-0328">Glycosyltransferase</keyword>
<protein>
    <recommendedName>
        <fullName evidence="5">Dol-P-Glc:Glc(2)Man(9)GlcNAc(2)-PP-Dol alpha-1,2-glucosyltransferase</fullName>
        <ecNumber evidence="4">2.4.1.256</ecNumber>
    </recommendedName>
</protein>
<proteinExistence type="inferred from homology"/>
<dbReference type="SUPFAM" id="SSF57850">
    <property type="entry name" value="RING/U-box"/>
    <property type="match status" value="1"/>
</dbReference>
<gene>
    <name evidence="20" type="ORF">L3Y34_014819</name>
</gene>
<dbReference type="Pfam" id="PF04922">
    <property type="entry name" value="DIE2_ALG10"/>
    <property type="match status" value="1"/>
</dbReference>
<feature type="compositionally biased region" description="Low complexity" evidence="17">
    <location>
        <begin position="440"/>
        <end position="472"/>
    </location>
</feature>
<evidence type="ECO:0000256" key="10">
    <source>
        <dbReference type="ARBA" id="ARBA00022824"/>
    </source>
</evidence>
<feature type="transmembrane region" description="Helical" evidence="18">
    <location>
        <begin position="116"/>
        <end position="138"/>
    </location>
</feature>